<dbReference type="AlphaFoldDB" id="E6IYR1"/>
<dbReference type="Proteomes" id="UP000002973">
    <property type="component" value="Unassembled WGS sequence"/>
</dbReference>
<sequence>MGRTTYDDVRAVAQAVHSQLYKYSISDSLWQVFFIKRLTQ</sequence>
<comment type="caution">
    <text evidence="1">The sequence shown here is derived from an EMBL/GenBank/DDBJ whole genome shotgun (WGS) entry which is preliminary data.</text>
</comment>
<evidence type="ECO:0000313" key="2">
    <source>
        <dbReference type="Proteomes" id="UP000002973"/>
    </source>
</evidence>
<name>E6IYR1_STRAP</name>
<accession>E6IYR1</accession>
<evidence type="ECO:0000313" key="1">
    <source>
        <dbReference type="EMBL" id="EFU23166.1"/>
    </source>
</evidence>
<organism evidence="1 2">
    <name type="scientific">Streptococcus anginosus F0211</name>
    <dbReference type="NCBI Taxonomy" id="706437"/>
    <lineage>
        <taxon>Bacteria</taxon>
        <taxon>Bacillati</taxon>
        <taxon>Bacillota</taxon>
        <taxon>Bacilli</taxon>
        <taxon>Lactobacillales</taxon>
        <taxon>Streptococcaceae</taxon>
        <taxon>Streptococcus</taxon>
        <taxon>Streptococcus anginosus group</taxon>
    </lineage>
</organism>
<reference evidence="1 2" key="1">
    <citation type="submission" date="2010-11" db="EMBL/GenBank/DDBJ databases">
        <authorList>
            <person name="Weinstock G."/>
            <person name="Sodergren E."/>
            <person name="Clifton S."/>
            <person name="Fulton L."/>
            <person name="Fulton B."/>
            <person name="Courtney L."/>
            <person name="Fronick C."/>
            <person name="Harrison M."/>
            <person name="Strong C."/>
            <person name="Farmer C."/>
            <person name="Delahaunty K."/>
            <person name="Markovic C."/>
            <person name="Hall O."/>
            <person name="Minx P."/>
            <person name="Tomlinson C."/>
            <person name="Mitreva M."/>
            <person name="Hou S."/>
            <person name="Chen J."/>
            <person name="Wollam A."/>
            <person name="Pepin K.H."/>
            <person name="Johnson M."/>
            <person name="Bhonagiri V."/>
            <person name="Zhang X."/>
            <person name="Suruliraj S."/>
            <person name="Warren W."/>
            <person name="Chinwalla A."/>
            <person name="Mardis E.R."/>
            <person name="Wilson R.K."/>
        </authorList>
    </citation>
    <scope>NUCLEOTIDE SEQUENCE [LARGE SCALE GENOMIC DNA]</scope>
    <source>
        <strain evidence="1 2">F0211</strain>
    </source>
</reference>
<protein>
    <submittedName>
        <fullName evidence="1">Uncharacterized protein</fullName>
    </submittedName>
</protein>
<proteinExistence type="predicted"/>
<gene>
    <name evidence="1" type="ORF">HMPREF0813_00123</name>
</gene>
<dbReference type="EMBL" id="AECT01000003">
    <property type="protein sequence ID" value="EFU23166.1"/>
    <property type="molecule type" value="Genomic_DNA"/>
</dbReference>